<dbReference type="eggNOG" id="KOG1865">
    <property type="taxonomic scope" value="Eukaryota"/>
</dbReference>
<dbReference type="OrthoDB" id="289038at2759"/>
<dbReference type="AlphaFoldDB" id="N1PYC8"/>
<dbReference type="GO" id="GO:0005829">
    <property type="term" value="C:cytosol"/>
    <property type="evidence" value="ECO:0007669"/>
    <property type="project" value="TreeGrafter"/>
</dbReference>
<dbReference type="EMBL" id="KB446536">
    <property type="protein sequence ID" value="EME47410.1"/>
    <property type="molecule type" value="Genomic_DNA"/>
</dbReference>
<dbReference type="GO" id="GO:0005634">
    <property type="term" value="C:nucleus"/>
    <property type="evidence" value="ECO:0007669"/>
    <property type="project" value="TreeGrafter"/>
</dbReference>
<protein>
    <recommendedName>
        <fullName evidence="1">USP domain-containing protein</fullName>
    </recommendedName>
</protein>
<dbReference type="SUPFAM" id="SSF54001">
    <property type="entry name" value="Cysteine proteinases"/>
    <property type="match status" value="1"/>
</dbReference>
<proteinExistence type="predicted"/>
<dbReference type="PANTHER" id="PTHR24006">
    <property type="entry name" value="UBIQUITIN CARBOXYL-TERMINAL HYDROLASE"/>
    <property type="match status" value="1"/>
</dbReference>
<evidence type="ECO:0000259" key="1">
    <source>
        <dbReference type="PROSITE" id="PS50235"/>
    </source>
</evidence>
<evidence type="ECO:0000313" key="3">
    <source>
        <dbReference type="Proteomes" id="UP000016933"/>
    </source>
</evidence>
<accession>N1PYC8</accession>
<dbReference type="STRING" id="675120.N1PYC8"/>
<name>N1PYC8_DOTSN</name>
<dbReference type="PROSITE" id="PS50235">
    <property type="entry name" value="USP_3"/>
    <property type="match status" value="1"/>
</dbReference>
<dbReference type="GO" id="GO:0016579">
    <property type="term" value="P:protein deubiquitination"/>
    <property type="evidence" value="ECO:0007669"/>
    <property type="project" value="InterPro"/>
</dbReference>
<reference evidence="3" key="1">
    <citation type="journal article" date="2012" name="PLoS Genet.">
        <title>The genomes of the fungal plant pathogens Cladosporium fulvum and Dothistroma septosporum reveal adaptation to different hosts and lifestyles but also signatures of common ancestry.</title>
        <authorList>
            <person name="de Wit P.J.G.M."/>
            <person name="van der Burgt A."/>
            <person name="Oekmen B."/>
            <person name="Stergiopoulos I."/>
            <person name="Abd-Elsalam K.A."/>
            <person name="Aerts A.L."/>
            <person name="Bahkali A.H."/>
            <person name="Beenen H.G."/>
            <person name="Chettri P."/>
            <person name="Cox M.P."/>
            <person name="Datema E."/>
            <person name="de Vries R.P."/>
            <person name="Dhillon B."/>
            <person name="Ganley A.R."/>
            <person name="Griffiths S.A."/>
            <person name="Guo Y."/>
            <person name="Hamelin R.C."/>
            <person name="Henrissat B."/>
            <person name="Kabir M.S."/>
            <person name="Jashni M.K."/>
            <person name="Kema G."/>
            <person name="Klaubauf S."/>
            <person name="Lapidus A."/>
            <person name="Levasseur A."/>
            <person name="Lindquist E."/>
            <person name="Mehrabi R."/>
            <person name="Ohm R.A."/>
            <person name="Owen T.J."/>
            <person name="Salamov A."/>
            <person name="Schwelm A."/>
            <person name="Schijlen E."/>
            <person name="Sun H."/>
            <person name="van den Burg H.A."/>
            <person name="van Ham R.C.H.J."/>
            <person name="Zhang S."/>
            <person name="Goodwin S.B."/>
            <person name="Grigoriev I.V."/>
            <person name="Collemare J."/>
            <person name="Bradshaw R.E."/>
        </authorList>
    </citation>
    <scope>NUCLEOTIDE SEQUENCE [LARGE SCALE GENOMIC DNA]</scope>
    <source>
        <strain evidence="3">NZE10 / CBS 128990</strain>
    </source>
</reference>
<dbReference type="InterPro" id="IPR050164">
    <property type="entry name" value="Peptidase_C19"/>
</dbReference>
<organism evidence="2 3">
    <name type="scientific">Dothistroma septosporum (strain NZE10 / CBS 128990)</name>
    <name type="common">Red band needle blight fungus</name>
    <name type="synonym">Mycosphaerella pini</name>
    <dbReference type="NCBI Taxonomy" id="675120"/>
    <lineage>
        <taxon>Eukaryota</taxon>
        <taxon>Fungi</taxon>
        <taxon>Dikarya</taxon>
        <taxon>Ascomycota</taxon>
        <taxon>Pezizomycotina</taxon>
        <taxon>Dothideomycetes</taxon>
        <taxon>Dothideomycetidae</taxon>
        <taxon>Mycosphaerellales</taxon>
        <taxon>Mycosphaerellaceae</taxon>
        <taxon>Dothistroma</taxon>
    </lineage>
</organism>
<keyword evidence="3" id="KW-1185">Reference proteome</keyword>
<sequence>MPRGTTFAQFIRADLVERHERRCESAQCEARYGKNKEPIAERTITNTWIPLQQVLIVRLGRLGWDRVAKEATKDRRLVPYPEQIDLGKFLNEGNEEHMYRLDGIVAHRGGTPKSGHYVAAARCPNGNVYCVLNDEMDVEYSLSFATMQDPIFSLKARFEPCVLVYSKI</sequence>
<dbReference type="InterPro" id="IPR028889">
    <property type="entry name" value="USP"/>
</dbReference>
<dbReference type="HOGENOM" id="CLU_1586434_0_0_1"/>
<dbReference type="GO" id="GO:0004843">
    <property type="term" value="F:cysteine-type deubiquitinase activity"/>
    <property type="evidence" value="ECO:0007669"/>
    <property type="project" value="InterPro"/>
</dbReference>
<dbReference type="Pfam" id="PF00443">
    <property type="entry name" value="UCH"/>
    <property type="match status" value="1"/>
</dbReference>
<dbReference type="InterPro" id="IPR001394">
    <property type="entry name" value="Peptidase_C19_UCH"/>
</dbReference>
<dbReference type="Proteomes" id="UP000016933">
    <property type="component" value="Unassembled WGS sequence"/>
</dbReference>
<dbReference type="CDD" id="cd02257">
    <property type="entry name" value="Peptidase_C19"/>
    <property type="match status" value="1"/>
</dbReference>
<reference evidence="2 3" key="2">
    <citation type="journal article" date="2012" name="PLoS Pathog.">
        <title>Diverse lifestyles and strategies of plant pathogenesis encoded in the genomes of eighteen Dothideomycetes fungi.</title>
        <authorList>
            <person name="Ohm R.A."/>
            <person name="Feau N."/>
            <person name="Henrissat B."/>
            <person name="Schoch C.L."/>
            <person name="Horwitz B.A."/>
            <person name="Barry K.W."/>
            <person name="Condon B.J."/>
            <person name="Copeland A.C."/>
            <person name="Dhillon B."/>
            <person name="Glaser F."/>
            <person name="Hesse C.N."/>
            <person name="Kosti I."/>
            <person name="LaButti K."/>
            <person name="Lindquist E.A."/>
            <person name="Lucas S."/>
            <person name="Salamov A.A."/>
            <person name="Bradshaw R.E."/>
            <person name="Ciuffetti L."/>
            <person name="Hamelin R.C."/>
            <person name="Kema G.H.J."/>
            <person name="Lawrence C."/>
            <person name="Scott J.A."/>
            <person name="Spatafora J.W."/>
            <person name="Turgeon B.G."/>
            <person name="de Wit P.J.G.M."/>
            <person name="Zhong S."/>
            <person name="Goodwin S.B."/>
            <person name="Grigoriev I.V."/>
        </authorList>
    </citation>
    <scope>NUCLEOTIDE SEQUENCE [LARGE SCALE GENOMIC DNA]</scope>
    <source>
        <strain evidence="3">NZE10 / CBS 128990</strain>
    </source>
</reference>
<gene>
    <name evidence="2" type="ORF">DOTSEDRAFT_21195</name>
</gene>
<dbReference type="InterPro" id="IPR018200">
    <property type="entry name" value="USP_CS"/>
</dbReference>
<dbReference type="Gene3D" id="3.90.70.10">
    <property type="entry name" value="Cysteine proteinases"/>
    <property type="match status" value="1"/>
</dbReference>
<dbReference type="PROSITE" id="PS00973">
    <property type="entry name" value="USP_2"/>
    <property type="match status" value="1"/>
</dbReference>
<feature type="domain" description="USP" evidence="1">
    <location>
        <begin position="1"/>
        <end position="168"/>
    </location>
</feature>
<dbReference type="InterPro" id="IPR038765">
    <property type="entry name" value="Papain-like_cys_pep_sf"/>
</dbReference>
<evidence type="ECO:0000313" key="2">
    <source>
        <dbReference type="EMBL" id="EME47410.1"/>
    </source>
</evidence>